<evidence type="ECO:0000313" key="2">
    <source>
        <dbReference type="EMBL" id="CUS03976.2"/>
    </source>
</evidence>
<evidence type="ECO:0000313" key="3">
    <source>
        <dbReference type="Proteomes" id="UP000215027"/>
    </source>
</evidence>
<reference evidence="2" key="1">
    <citation type="submission" date="2016-01" db="EMBL/GenBank/DDBJ databases">
        <authorList>
            <person name="Mcilroy J.S."/>
            <person name="Karst M S."/>
            <person name="Albertsen M."/>
        </authorList>
    </citation>
    <scope>NUCLEOTIDE SEQUENCE</scope>
    <source>
        <strain evidence="2">Cfx-K</strain>
    </source>
</reference>
<dbReference type="Proteomes" id="UP000215027">
    <property type="component" value="Chromosome I"/>
</dbReference>
<dbReference type="NCBIfam" id="NF047356">
    <property type="entry name" value="RNA_bind_RnpM"/>
    <property type="match status" value="1"/>
</dbReference>
<evidence type="ECO:0000259" key="1">
    <source>
        <dbReference type="Pfam" id="PF04296"/>
    </source>
</evidence>
<accession>A0A160T244</accession>
<gene>
    <name evidence="2" type="ORF">CFX0092_A2098</name>
</gene>
<dbReference type="RefSeq" id="WP_095043382.1">
    <property type="nucleotide sequence ID" value="NZ_LN890655.1"/>
</dbReference>
<protein>
    <recommendedName>
        <fullName evidence="1">YlxR domain-containing protein</fullName>
    </recommendedName>
</protein>
<dbReference type="InterPro" id="IPR035931">
    <property type="entry name" value="YlxR-like_sf"/>
</dbReference>
<dbReference type="Gene3D" id="3.30.1230.10">
    <property type="entry name" value="YlxR-like"/>
    <property type="match status" value="1"/>
</dbReference>
<organism evidence="2 3">
    <name type="scientific">Candidatus Promineifilum breve</name>
    <dbReference type="NCBI Taxonomy" id="1806508"/>
    <lineage>
        <taxon>Bacteria</taxon>
        <taxon>Bacillati</taxon>
        <taxon>Chloroflexota</taxon>
        <taxon>Ardenticatenia</taxon>
        <taxon>Candidatus Promineifilales</taxon>
        <taxon>Candidatus Promineifilaceae</taxon>
        <taxon>Candidatus Promineifilum</taxon>
    </lineage>
</organism>
<dbReference type="InterPro" id="IPR007393">
    <property type="entry name" value="YlxR_dom"/>
</dbReference>
<feature type="domain" description="YlxR" evidence="1">
    <location>
        <begin position="15"/>
        <end position="84"/>
    </location>
</feature>
<dbReference type="SUPFAM" id="SSF64376">
    <property type="entry name" value="YlxR-like"/>
    <property type="match status" value="1"/>
</dbReference>
<sequence length="101" mass="11002">MAATQPARRKHTPQRTCIVCRGQFDKRRLTRIVRTPDAGVLVDPTGKRNGRGAYLCDQPACWAKVIRHAGILNQALNAAVTEAELAAIAADPRRPTGSEVE</sequence>
<dbReference type="PANTHER" id="PTHR34215:SF1">
    <property type="entry name" value="YLXR DOMAIN-CONTAINING PROTEIN"/>
    <property type="match status" value="1"/>
</dbReference>
<dbReference type="InterPro" id="IPR037465">
    <property type="entry name" value="YlxR"/>
</dbReference>
<keyword evidence="3" id="KW-1185">Reference proteome</keyword>
<dbReference type="OrthoDB" id="9813251at2"/>
<dbReference type="PANTHER" id="PTHR34215">
    <property type="entry name" value="BLL0784 PROTEIN"/>
    <property type="match status" value="1"/>
</dbReference>
<dbReference type="AlphaFoldDB" id="A0A160T244"/>
<proteinExistence type="predicted"/>
<dbReference type="Pfam" id="PF04296">
    <property type="entry name" value="YlxR"/>
    <property type="match status" value="1"/>
</dbReference>
<dbReference type="EMBL" id="LN890655">
    <property type="protein sequence ID" value="CUS03976.2"/>
    <property type="molecule type" value="Genomic_DNA"/>
</dbReference>
<name>A0A160T244_9CHLR</name>
<dbReference type="KEGG" id="pbf:CFX0092_A2098"/>